<organism evidence="2 3">
    <name type="scientific">Mytilus coruscus</name>
    <name type="common">Sea mussel</name>
    <dbReference type="NCBI Taxonomy" id="42192"/>
    <lineage>
        <taxon>Eukaryota</taxon>
        <taxon>Metazoa</taxon>
        <taxon>Spiralia</taxon>
        <taxon>Lophotrochozoa</taxon>
        <taxon>Mollusca</taxon>
        <taxon>Bivalvia</taxon>
        <taxon>Autobranchia</taxon>
        <taxon>Pteriomorphia</taxon>
        <taxon>Mytilida</taxon>
        <taxon>Mytiloidea</taxon>
        <taxon>Mytilidae</taxon>
        <taxon>Mytilinae</taxon>
        <taxon>Mytilus</taxon>
    </lineage>
</organism>
<proteinExistence type="predicted"/>
<gene>
    <name evidence="2" type="ORF">MCOR_48196</name>
</gene>
<dbReference type="InterPro" id="IPR001846">
    <property type="entry name" value="VWF_type-D"/>
</dbReference>
<dbReference type="OrthoDB" id="10433796at2759"/>
<dbReference type="Proteomes" id="UP000507470">
    <property type="component" value="Unassembled WGS sequence"/>
</dbReference>
<accession>A0A6J8E7C8</accession>
<feature type="domain" description="VWFD" evidence="1">
    <location>
        <begin position="1"/>
        <end position="88"/>
    </location>
</feature>
<sequence length="183" mass="20294">MPSETWIEIRLSSSFPTILTAFINPSMDDWMNSRGLCGFVSHNCPDDFIKPDGNKAAIPGVDLMCSAPRIEGAETFIRSWQVNADDNLFTLEPNAALSPSITTLAYCTCPNRVMDDMDASFGCGGATIDCSLDFELDNVGAEKCNILLNSRQRKRSLKYSMNTAQNILDLKEEKLPRKVCCCY</sequence>
<name>A0A6J8E7C8_MYTCO</name>
<reference evidence="2 3" key="1">
    <citation type="submission" date="2020-06" db="EMBL/GenBank/DDBJ databases">
        <authorList>
            <person name="Li R."/>
            <person name="Bekaert M."/>
        </authorList>
    </citation>
    <scope>NUCLEOTIDE SEQUENCE [LARGE SCALE GENOMIC DNA]</scope>
    <source>
        <strain evidence="3">wild</strain>
    </source>
</reference>
<dbReference type="PROSITE" id="PS51233">
    <property type="entry name" value="VWFD"/>
    <property type="match status" value="1"/>
</dbReference>
<protein>
    <recommendedName>
        <fullName evidence="1">VWFD domain-containing protein</fullName>
    </recommendedName>
</protein>
<evidence type="ECO:0000313" key="2">
    <source>
        <dbReference type="EMBL" id="CAC5415502.1"/>
    </source>
</evidence>
<keyword evidence="3" id="KW-1185">Reference proteome</keyword>
<evidence type="ECO:0000313" key="3">
    <source>
        <dbReference type="Proteomes" id="UP000507470"/>
    </source>
</evidence>
<evidence type="ECO:0000259" key="1">
    <source>
        <dbReference type="PROSITE" id="PS51233"/>
    </source>
</evidence>
<dbReference type="EMBL" id="CACVKT020008447">
    <property type="protein sequence ID" value="CAC5415502.1"/>
    <property type="molecule type" value="Genomic_DNA"/>
</dbReference>
<dbReference type="AlphaFoldDB" id="A0A6J8E7C8"/>